<evidence type="ECO:0000256" key="6">
    <source>
        <dbReference type="ARBA" id="ARBA00022679"/>
    </source>
</evidence>
<dbReference type="Gene3D" id="3.90.1150.10">
    <property type="entry name" value="Aspartate Aminotransferase, domain 1"/>
    <property type="match status" value="1"/>
</dbReference>
<keyword evidence="6 9" id="KW-0808">Transferase</keyword>
<evidence type="ECO:0000256" key="5">
    <source>
        <dbReference type="ARBA" id="ARBA00022605"/>
    </source>
</evidence>
<keyword evidence="5 9" id="KW-0028">Amino-acid biosynthesis</keyword>
<name>A0A0A0I6M6_CLONO</name>
<dbReference type="UniPathway" id="UPA00031">
    <property type="reaction ID" value="UER00012"/>
</dbReference>
<organism evidence="11 12">
    <name type="scientific">Clostridium novyi A str. 4552</name>
    <dbReference type="NCBI Taxonomy" id="1444289"/>
    <lineage>
        <taxon>Bacteria</taxon>
        <taxon>Bacillati</taxon>
        <taxon>Bacillota</taxon>
        <taxon>Clostridia</taxon>
        <taxon>Eubacteriales</taxon>
        <taxon>Clostridiaceae</taxon>
        <taxon>Clostridium</taxon>
    </lineage>
</organism>
<dbReference type="AlphaFoldDB" id="A0A0A0I6M6"/>
<evidence type="ECO:0000256" key="7">
    <source>
        <dbReference type="ARBA" id="ARBA00022898"/>
    </source>
</evidence>
<evidence type="ECO:0000256" key="9">
    <source>
        <dbReference type="HAMAP-Rule" id="MF_01023"/>
    </source>
</evidence>
<keyword evidence="7 9" id="KW-0663">Pyridoxal phosphate</keyword>
<keyword evidence="4 9" id="KW-0032">Aminotransferase</keyword>
<keyword evidence="8 9" id="KW-0368">Histidine biosynthesis</keyword>
<comment type="cofactor">
    <cofactor evidence="1 9">
        <name>pyridoxal 5'-phosphate</name>
        <dbReference type="ChEBI" id="CHEBI:597326"/>
    </cofactor>
</comment>
<evidence type="ECO:0000313" key="12">
    <source>
        <dbReference type="Proteomes" id="UP000030012"/>
    </source>
</evidence>
<reference evidence="11 12" key="1">
    <citation type="submission" date="2014-01" db="EMBL/GenBank/DDBJ databases">
        <title>Plasmidome dynamics in the species complex Clostridium novyi sensu lato converts strains of independent lineages into distinctly different pathogens.</title>
        <authorList>
            <person name="Skarin H."/>
            <person name="Segerman B."/>
        </authorList>
    </citation>
    <scope>NUCLEOTIDE SEQUENCE [LARGE SCALE GENOMIC DNA]</scope>
    <source>
        <strain evidence="11 12">4552</strain>
    </source>
</reference>
<dbReference type="PANTHER" id="PTHR42885">
    <property type="entry name" value="HISTIDINOL-PHOSPHATE AMINOTRANSFERASE-RELATED"/>
    <property type="match status" value="1"/>
</dbReference>
<dbReference type="Pfam" id="PF00155">
    <property type="entry name" value="Aminotran_1_2"/>
    <property type="match status" value="1"/>
</dbReference>
<dbReference type="NCBIfam" id="TIGR01141">
    <property type="entry name" value="hisC"/>
    <property type="match status" value="1"/>
</dbReference>
<comment type="similarity">
    <text evidence="2 9">Belongs to the class-II pyridoxal-phosphate-dependent aminotransferase family. Histidinol-phosphate aminotransferase subfamily.</text>
</comment>
<dbReference type="EMBL" id="JENJ01000043">
    <property type="protein sequence ID" value="KGM95300.1"/>
    <property type="molecule type" value="Genomic_DNA"/>
</dbReference>
<feature type="modified residue" description="N6-(pyridoxal phosphate)lysine" evidence="9">
    <location>
        <position position="213"/>
    </location>
</feature>
<sequence>MIEELFRTDIKYFKPYDAKQEEYKIKLDANESFIELSQEIKDKIIRNLRKLEFNRYPDPDALELKKAYGCYIGIDEKNIMVGNGSDEFIQILASAFLDKNEKIVTLNPDFSMYKVYTEVRGGRVLSFDLNEDFTLNGDRVIQYINLEEPKMFIFSNPNNPTGGVIPKKDIIKIIENVKCVVVVDEAYMEFYGDSIVEYIKKYDNLIVLRTASKALGSAALRLGFLITNSTLLREIKKVKPPFNVNSVSQTIGKVILDDRKFIKESIDKVLCERNYLVTQLKSIEGLKVYETQSNFVLIYSENAKKINDILIKSGVKIRSFNDRTLKDFMRITVGSREENMEVINGIRGYI</sequence>
<dbReference type="InterPro" id="IPR004839">
    <property type="entry name" value="Aminotransferase_I/II_large"/>
</dbReference>
<protein>
    <recommendedName>
        <fullName evidence="9">Histidinol-phosphate aminotransferase</fullName>
        <ecNumber evidence="9">2.6.1.9</ecNumber>
    </recommendedName>
    <alternativeName>
        <fullName evidence="9">Imidazole acetol-phosphate transaminase</fullName>
    </alternativeName>
</protein>
<feature type="domain" description="Aminotransferase class I/classII large" evidence="10">
    <location>
        <begin position="24"/>
        <end position="344"/>
    </location>
</feature>
<comment type="pathway">
    <text evidence="9">Amino-acid biosynthesis; L-histidine biosynthesis; L-histidine from 5-phospho-alpha-D-ribose 1-diphosphate: step 7/9.</text>
</comment>
<dbReference type="InterPro" id="IPR015424">
    <property type="entry name" value="PyrdxlP-dep_Trfase"/>
</dbReference>
<dbReference type="SUPFAM" id="SSF53383">
    <property type="entry name" value="PLP-dependent transferases"/>
    <property type="match status" value="1"/>
</dbReference>
<dbReference type="GO" id="GO:0004400">
    <property type="term" value="F:histidinol-phosphate transaminase activity"/>
    <property type="evidence" value="ECO:0007669"/>
    <property type="project" value="UniProtKB-UniRule"/>
</dbReference>
<comment type="subunit">
    <text evidence="3 9">Homodimer.</text>
</comment>
<evidence type="ECO:0000256" key="4">
    <source>
        <dbReference type="ARBA" id="ARBA00022576"/>
    </source>
</evidence>
<dbReference type="OrthoDB" id="9813612at2"/>
<evidence type="ECO:0000256" key="1">
    <source>
        <dbReference type="ARBA" id="ARBA00001933"/>
    </source>
</evidence>
<comment type="caution">
    <text evidence="11">The sequence shown here is derived from an EMBL/GenBank/DDBJ whole genome shotgun (WGS) entry which is preliminary data.</text>
</comment>
<dbReference type="EC" id="2.6.1.9" evidence="9"/>
<dbReference type="InterPro" id="IPR005861">
    <property type="entry name" value="HisP_aminotrans"/>
</dbReference>
<proteinExistence type="inferred from homology"/>
<dbReference type="GO" id="GO:0000105">
    <property type="term" value="P:L-histidine biosynthetic process"/>
    <property type="evidence" value="ECO:0007669"/>
    <property type="project" value="UniProtKB-UniRule"/>
</dbReference>
<evidence type="ECO:0000259" key="10">
    <source>
        <dbReference type="Pfam" id="PF00155"/>
    </source>
</evidence>
<dbReference type="InterPro" id="IPR015421">
    <property type="entry name" value="PyrdxlP-dep_Trfase_major"/>
</dbReference>
<dbReference type="HAMAP" id="MF_01023">
    <property type="entry name" value="HisC_aminotrans_2"/>
    <property type="match status" value="1"/>
</dbReference>
<dbReference type="GO" id="GO:0030170">
    <property type="term" value="F:pyridoxal phosphate binding"/>
    <property type="evidence" value="ECO:0007669"/>
    <property type="project" value="InterPro"/>
</dbReference>
<dbReference type="Proteomes" id="UP000030012">
    <property type="component" value="Unassembled WGS sequence"/>
</dbReference>
<dbReference type="PANTHER" id="PTHR42885:SF2">
    <property type="entry name" value="HISTIDINOL-PHOSPHATE AMINOTRANSFERASE"/>
    <property type="match status" value="1"/>
</dbReference>
<gene>
    <name evidence="9" type="primary">hisC</name>
    <name evidence="11" type="ORF">Z968_09470</name>
</gene>
<evidence type="ECO:0000256" key="2">
    <source>
        <dbReference type="ARBA" id="ARBA00007970"/>
    </source>
</evidence>
<dbReference type="Gene3D" id="3.40.640.10">
    <property type="entry name" value="Type I PLP-dependent aspartate aminotransferase-like (Major domain)"/>
    <property type="match status" value="1"/>
</dbReference>
<dbReference type="CDD" id="cd00609">
    <property type="entry name" value="AAT_like"/>
    <property type="match status" value="1"/>
</dbReference>
<evidence type="ECO:0000256" key="3">
    <source>
        <dbReference type="ARBA" id="ARBA00011738"/>
    </source>
</evidence>
<evidence type="ECO:0000256" key="8">
    <source>
        <dbReference type="ARBA" id="ARBA00023102"/>
    </source>
</evidence>
<accession>A0A0A0I6M6</accession>
<dbReference type="InterPro" id="IPR015422">
    <property type="entry name" value="PyrdxlP-dep_Trfase_small"/>
</dbReference>
<dbReference type="RefSeq" id="WP_039255805.1">
    <property type="nucleotide sequence ID" value="NZ_JENJ01000043.1"/>
</dbReference>
<comment type="catalytic activity">
    <reaction evidence="9">
        <text>L-histidinol phosphate + 2-oxoglutarate = 3-(imidazol-4-yl)-2-oxopropyl phosphate + L-glutamate</text>
        <dbReference type="Rhea" id="RHEA:23744"/>
        <dbReference type="ChEBI" id="CHEBI:16810"/>
        <dbReference type="ChEBI" id="CHEBI:29985"/>
        <dbReference type="ChEBI" id="CHEBI:57766"/>
        <dbReference type="ChEBI" id="CHEBI:57980"/>
        <dbReference type="EC" id="2.6.1.9"/>
    </reaction>
</comment>
<evidence type="ECO:0000313" key="11">
    <source>
        <dbReference type="EMBL" id="KGM95300.1"/>
    </source>
</evidence>